<evidence type="ECO:0000313" key="2">
    <source>
        <dbReference type="EMBL" id="KFD48281.1"/>
    </source>
</evidence>
<accession>A0A085N1B7</accession>
<feature type="chain" id="PRO_5007379437" description="Cystatin domain-containing protein" evidence="1">
    <location>
        <begin position="19"/>
        <end position="174"/>
    </location>
</feature>
<proteinExistence type="predicted"/>
<dbReference type="Proteomes" id="UP000030764">
    <property type="component" value="Unassembled WGS sequence"/>
</dbReference>
<evidence type="ECO:0008006" key="5">
    <source>
        <dbReference type="Google" id="ProtNLM"/>
    </source>
</evidence>
<dbReference type="Proteomes" id="UP000030758">
    <property type="component" value="Unassembled WGS sequence"/>
</dbReference>
<organism evidence="3">
    <name type="scientific">Trichuris suis</name>
    <name type="common">pig whipworm</name>
    <dbReference type="NCBI Taxonomy" id="68888"/>
    <lineage>
        <taxon>Eukaryota</taxon>
        <taxon>Metazoa</taxon>
        <taxon>Ecdysozoa</taxon>
        <taxon>Nematoda</taxon>
        <taxon>Enoplea</taxon>
        <taxon>Dorylaimia</taxon>
        <taxon>Trichinellida</taxon>
        <taxon>Trichuridae</taxon>
        <taxon>Trichuris</taxon>
    </lineage>
</organism>
<gene>
    <name evidence="2" type="ORF">M513_10858</name>
    <name evidence="3" type="ORF">M514_10858</name>
</gene>
<dbReference type="InterPro" id="IPR046350">
    <property type="entry name" value="Cystatin_sf"/>
</dbReference>
<evidence type="ECO:0000256" key="1">
    <source>
        <dbReference type="SAM" id="SignalP"/>
    </source>
</evidence>
<evidence type="ECO:0000313" key="4">
    <source>
        <dbReference type="Proteomes" id="UP000030764"/>
    </source>
</evidence>
<dbReference type="EMBL" id="KL363298">
    <property type="protein sequence ID" value="KFD48281.1"/>
    <property type="molecule type" value="Genomic_DNA"/>
</dbReference>
<keyword evidence="1" id="KW-0732">Signal</keyword>
<dbReference type="AlphaFoldDB" id="A0A085N1B7"/>
<sequence length="174" mass="19495">MVATFLLILFILPTIINGKLCRPQAEGNLTIVSLSPYEKKVTLNIRLVMRMLNKRRKPTERTLKAYDPQKLYNVTSLFVGFKMGETVCTKDKKTPPCPIDDNRPKKFCTFSLHHEIIKPEDVNCQHMDCQEATKSTLAPGKSVETSSKLPVATKGTNGGTGILHNVYKWITGTT</sequence>
<name>A0A085N1B7_9BILA</name>
<dbReference type="SUPFAM" id="SSF54403">
    <property type="entry name" value="Cystatin/monellin"/>
    <property type="match status" value="1"/>
</dbReference>
<protein>
    <recommendedName>
        <fullName evidence="5">Cystatin domain-containing protein</fullName>
    </recommendedName>
</protein>
<dbReference type="EMBL" id="KL367577">
    <property type="protein sequence ID" value="KFD63263.1"/>
    <property type="molecule type" value="Genomic_DNA"/>
</dbReference>
<reference evidence="3 4" key="1">
    <citation type="journal article" date="2014" name="Nat. Genet.">
        <title>Genome and transcriptome of the porcine whipworm Trichuris suis.</title>
        <authorList>
            <person name="Jex A.R."/>
            <person name="Nejsum P."/>
            <person name="Schwarz E.M."/>
            <person name="Hu L."/>
            <person name="Young N.D."/>
            <person name="Hall R.S."/>
            <person name="Korhonen P.K."/>
            <person name="Liao S."/>
            <person name="Thamsborg S."/>
            <person name="Xia J."/>
            <person name="Xu P."/>
            <person name="Wang S."/>
            <person name="Scheerlinck J.P."/>
            <person name="Hofmann A."/>
            <person name="Sternberg P.W."/>
            <person name="Wang J."/>
            <person name="Gasser R.B."/>
        </authorList>
    </citation>
    <scope>NUCLEOTIDE SEQUENCE [LARGE SCALE GENOMIC DNA]</scope>
    <source>
        <strain evidence="3">DCEP-RM93F</strain>
        <strain evidence="2">DCEP-RM93M</strain>
    </source>
</reference>
<evidence type="ECO:0000313" key="3">
    <source>
        <dbReference type="EMBL" id="KFD63263.1"/>
    </source>
</evidence>
<feature type="signal peptide" evidence="1">
    <location>
        <begin position="1"/>
        <end position="18"/>
    </location>
</feature>
<keyword evidence="4" id="KW-1185">Reference proteome</keyword>